<dbReference type="RefSeq" id="WP_246276908.1">
    <property type="nucleotide sequence ID" value="NZ_CAWPPK010000306.1"/>
</dbReference>
<comment type="caution">
    <text evidence="2">The sequence shown here is derived from an EMBL/GenBank/DDBJ whole genome shotgun (WGS) entry which is preliminary data.</text>
</comment>
<reference evidence="2 3" key="1">
    <citation type="journal article" date="2020" name="Sci. Rep.">
        <title>A novel cyanobacterial geosmin producer, revising GeoA distribution and dispersion patterns in Bacteria.</title>
        <authorList>
            <person name="Churro C."/>
            <person name="Semedo-Aguiar A.P."/>
            <person name="Silva A.D."/>
            <person name="Pereira-Leal J.B."/>
            <person name="Leite R.B."/>
        </authorList>
    </citation>
    <scope>NUCLEOTIDE SEQUENCE [LARGE SCALE GENOMIC DNA]</scope>
    <source>
        <strain evidence="2 3">IPMA8</strain>
    </source>
</reference>
<dbReference type="InterPro" id="IPR003220">
    <property type="entry name" value="InsA_N_dom_Znf"/>
</dbReference>
<accession>A0ABX2D1M1</accession>
<dbReference type="PANTHER" id="PTHR33293">
    <property type="entry name" value="INSERTION ELEMENT IS1 1 PROTEIN INSB-RELATED"/>
    <property type="match status" value="1"/>
</dbReference>
<proteinExistence type="predicted"/>
<feature type="domain" description="InsA N-terminal zinc ribbon" evidence="1">
    <location>
        <begin position="2"/>
        <end position="29"/>
    </location>
</feature>
<dbReference type="Proteomes" id="UP000702425">
    <property type="component" value="Unassembled WGS sequence"/>
</dbReference>
<evidence type="ECO:0000313" key="2">
    <source>
        <dbReference type="EMBL" id="NQE36551.1"/>
    </source>
</evidence>
<gene>
    <name evidence="2" type="ORF">E5S67_04316</name>
</gene>
<organism evidence="2 3">
    <name type="scientific">Microcoleus asticus IPMA8</name>
    <dbReference type="NCBI Taxonomy" id="2563858"/>
    <lineage>
        <taxon>Bacteria</taxon>
        <taxon>Bacillati</taxon>
        <taxon>Cyanobacteriota</taxon>
        <taxon>Cyanophyceae</taxon>
        <taxon>Oscillatoriophycideae</taxon>
        <taxon>Oscillatoriales</taxon>
        <taxon>Microcoleaceae</taxon>
        <taxon>Microcoleus</taxon>
        <taxon>Microcoleus asticus</taxon>
    </lineage>
</organism>
<name>A0ABX2D1M1_9CYAN</name>
<dbReference type="NCBIfam" id="NF033558">
    <property type="entry name" value="transpos_IS1"/>
    <property type="match status" value="1"/>
</dbReference>
<dbReference type="PANTHER" id="PTHR33293:SF2">
    <property type="entry name" value="TRANSPOSASE"/>
    <property type="match status" value="1"/>
</dbReference>
<evidence type="ECO:0000259" key="1">
    <source>
        <dbReference type="Pfam" id="PF03811"/>
    </source>
</evidence>
<dbReference type="Pfam" id="PF03811">
    <property type="entry name" value="Zn_ribbon_InsA"/>
    <property type="match status" value="1"/>
</dbReference>
<dbReference type="InterPro" id="IPR051354">
    <property type="entry name" value="Transposase_27_IS1"/>
</dbReference>
<keyword evidence="3" id="KW-1185">Reference proteome</keyword>
<protein>
    <recommendedName>
        <fullName evidence="1">InsA N-terminal zinc ribbon domain-containing protein</fullName>
    </recommendedName>
</protein>
<evidence type="ECO:0000313" key="3">
    <source>
        <dbReference type="Proteomes" id="UP000702425"/>
    </source>
</evidence>
<dbReference type="EMBL" id="SRRZ01000089">
    <property type="protein sequence ID" value="NQE36551.1"/>
    <property type="molecule type" value="Genomic_DNA"/>
</dbReference>
<sequence length="195" mass="22616">MNCPKCQSTQIIKYGHTHYGKPRFRCQECGRQFVENASRQPVDEATHQLIDKLLLERLALAAIARVTGVSERWLQMYVNQKYYQTPKTVEITQKKMGRLTIQLPGDVVICRPMKRTNNGYGWPLMPTPERLLGYLLAIACRQSAKKLWEFLPAVYRQCAMCYTDFWEAYKQVLPSKRHRAVGKETGKTSYPRAVQ</sequence>